<proteinExistence type="predicted"/>
<organism evidence="2 3">
    <name type="scientific">Listeria seeligeri</name>
    <dbReference type="NCBI Taxonomy" id="1640"/>
    <lineage>
        <taxon>Bacteria</taxon>
        <taxon>Bacillati</taxon>
        <taxon>Bacillota</taxon>
        <taxon>Bacilli</taxon>
        <taxon>Bacillales</taxon>
        <taxon>Listeriaceae</taxon>
        <taxon>Listeria</taxon>
    </lineage>
</organism>
<reference evidence="2 3" key="1">
    <citation type="submission" date="2015-02" db="EMBL/GenBank/DDBJ databases">
        <title>Sequencing of Listeria spp. dairy environmental strains.</title>
        <authorList>
            <person name="Muhterem-Uyar M."/>
            <person name="Wagner M."/>
            <person name="Schmitz-Esser S."/>
            <person name="Stessl B."/>
        </authorList>
    </citation>
    <scope>NUCLEOTIDE SEQUENCE [LARGE SCALE GENOMIC DNA]</scope>
    <source>
        <strain evidence="2 3">7KSM</strain>
    </source>
</reference>
<dbReference type="EMBL" id="JYOM01000012">
    <property type="protein sequence ID" value="KKD46292.1"/>
    <property type="molecule type" value="Genomic_DNA"/>
</dbReference>
<accession>A0ABR5E877</accession>
<dbReference type="PANTHER" id="PTHR39639">
    <property type="entry name" value="CHROMOSOME 16, WHOLE GENOME SHOTGUN SEQUENCE"/>
    <property type="match status" value="1"/>
</dbReference>
<name>A0ABR5E877_LISSE</name>
<evidence type="ECO:0000313" key="2">
    <source>
        <dbReference type="EMBL" id="KKD46292.1"/>
    </source>
</evidence>
<keyword evidence="3" id="KW-1185">Reference proteome</keyword>
<comment type="caution">
    <text evidence="2">The sequence shown here is derived from an EMBL/GenBank/DDBJ whole genome shotgun (WGS) entry which is preliminary data.</text>
</comment>
<feature type="domain" description="GmrSD restriction endonucleases N-terminal" evidence="1">
    <location>
        <begin position="31"/>
        <end position="177"/>
    </location>
</feature>
<dbReference type="RefSeq" id="WP_003745092.1">
    <property type="nucleotide sequence ID" value="NZ_JAASVV010000002.1"/>
</dbReference>
<protein>
    <recommendedName>
        <fullName evidence="1">GmrSD restriction endonucleases N-terminal domain-containing protein</fullName>
    </recommendedName>
</protein>
<dbReference type="PANTHER" id="PTHR39639:SF1">
    <property type="entry name" value="DUF262 DOMAIN-CONTAINING PROTEIN"/>
    <property type="match status" value="1"/>
</dbReference>
<dbReference type="InterPro" id="IPR004919">
    <property type="entry name" value="GmrSD_N"/>
</dbReference>
<evidence type="ECO:0000313" key="3">
    <source>
        <dbReference type="Proteomes" id="UP000033536"/>
    </source>
</evidence>
<sequence>MEANDGIELIKSVEDKIKSVRTRSLDLSFNELLDMYTNKELKIDPEYQRLFRWSEGKQSRFIESLLLELPVPPIFVIELEEGIYELMDGLQRISSYLNFRGSLESEALTLIDCDIVADLNGLKYEDLPKPLEIKLKRNFIRVEILRKESDSRLRYYMFKRLNTGGEVLSEQEVRNSTIRLLDSDFNNFLIELSKDDHFINTLVNLSDTKVSQKYDQELALRFLAFKNNIQEYRHDVSDFLTEYMEKETLRLQAGEFDIDTQRQEFIKTFEILDKTMEGHVFATLSIKGKPSKGFLVYHFEAFSLGIQCILDEINLEDEKEICKLTKIFKEIKKDSEFKKLTTGGGKNYKRPLEDRINFVRDKVLEIYE</sequence>
<dbReference type="Pfam" id="PF03235">
    <property type="entry name" value="GmrSD_N"/>
    <property type="match status" value="1"/>
</dbReference>
<evidence type="ECO:0000259" key="1">
    <source>
        <dbReference type="Pfam" id="PF03235"/>
    </source>
</evidence>
<dbReference type="Proteomes" id="UP000033536">
    <property type="component" value="Unassembled WGS sequence"/>
</dbReference>
<gene>
    <name evidence="2" type="ORF">UQ68_07430</name>
</gene>